<dbReference type="PANTHER" id="PTHR20854">
    <property type="entry name" value="INOSITOL MONOPHOSPHATASE"/>
    <property type="match status" value="1"/>
</dbReference>
<dbReference type="SUPFAM" id="SSF56655">
    <property type="entry name" value="Carbohydrate phosphatase"/>
    <property type="match status" value="1"/>
</dbReference>
<dbReference type="Gene3D" id="3.40.190.80">
    <property type="match status" value="1"/>
</dbReference>
<proteinExistence type="predicted"/>
<reference evidence="2" key="1">
    <citation type="submission" date="2020-05" db="EMBL/GenBank/DDBJ databases">
        <authorList>
            <person name="Chiriac C."/>
            <person name="Salcher M."/>
            <person name="Ghai R."/>
            <person name="Kavagutti S V."/>
        </authorList>
    </citation>
    <scope>NUCLEOTIDE SEQUENCE</scope>
</reference>
<protein>
    <submittedName>
        <fullName evidence="2">Unannotated protein</fullName>
    </submittedName>
</protein>
<evidence type="ECO:0000313" key="2">
    <source>
        <dbReference type="EMBL" id="CAB5011805.1"/>
    </source>
</evidence>
<organism evidence="2">
    <name type="scientific">freshwater metagenome</name>
    <dbReference type="NCBI Taxonomy" id="449393"/>
    <lineage>
        <taxon>unclassified sequences</taxon>
        <taxon>metagenomes</taxon>
        <taxon>ecological metagenomes</taxon>
    </lineage>
</organism>
<gene>
    <name evidence="1" type="ORF">UFOPK3427_01630</name>
    <name evidence="2" type="ORF">UFOPK4112_00356</name>
</gene>
<dbReference type="Pfam" id="PF00459">
    <property type="entry name" value="Inositol_P"/>
    <property type="match status" value="1"/>
</dbReference>
<dbReference type="InterPro" id="IPR000760">
    <property type="entry name" value="Inositol_monophosphatase-like"/>
</dbReference>
<accession>A0A6J7Q493</accession>
<dbReference type="AlphaFoldDB" id="A0A6J7Q493"/>
<evidence type="ECO:0000313" key="1">
    <source>
        <dbReference type="EMBL" id="CAB4882415.1"/>
    </source>
</evidence>
<name>A0A6J7Q493_9ZZZZ</name>
<dbReference type="Gene3D" id="3.30.540.10">
    <property type="entry name" value="Fructose-1,6-Bisphosphatase, subunit A, domain 1"/>
    <property type="match status" value="1"/>
</dbReference>
<dbReference type="EMBL" id="CAFBLT010000002">
    <property type="protein sequence ID" value="CAB4882415.1"/>
    <property type="molecule type" value="Genomic_DNA"/>
</dbReference>
<dbReference type="EMBL" id="CAFBPM010000002">
    <property type="protein sequence ID" value="CAB5011805.1"/>
    <property type="molecule type" value="Genomic_DNA"/>
</dbReference>
<sequence length="247" mass="25617">MDANEIASTLRDAADAARVALAAFEGAGPSGEREGQYALDLVADDAVCDVLLRAGLAVFSEESGKRGEGPIVVVVDPVDGSTNADRGIPFYSISLCAMDEAGPVVSMVENLVTRDVFAASRGRGATKNGSTIRPQDTRASKEAIVGVNGVLTHRPGWAQVRTLGSAALELCLVADGSLDGYVQVGGAAIHPWDYLAGLHIVQEAGGAIRSIDGDELIVQEDVPRRPLAAATEVLADELLSDLRSIPG</sequence>
<dbReference type="PRINTS" id="PR00377">
    <property type="entry name" value="IMPHPHTASES"/>
</dbReference>
<dbReference type="PANTHER" id="PTHR20854:SF4">
    <property type="entry name" value="INOSITOL-1-MONOPHOSPHATASE-RELATED"/>
    <property type="match status" value="1"/>
</dbReference>
<dbReference type="GO" id="GO:0007165">
    <property type="term" value="P:signal transduction"/>
    <property type="evidence" value="ECO:0007669"/>
    <property type="project" value="TreeGrafter"/>
</dbReference>
<dbReference type="GO" id="GO:0006020">
    <property type="term" value="P:inositol metabolic process"/>
    <property type="evidence" value="ECO:0007669"/>
    <property type="project" value="TreeGrafter"/>
</dbReference>
<dbReference type="GO" id="GO:0008934">
    <property type="term" value="F:inositol monophosphate 1-phosphatase activity"/>
    <property type="evidence" value="ECO:0007669"/>
    <property type="project" value="TreeGrafter"/>
</dbReference>